<organism evidence="4">
    <name type="scientific">marine sediment metagenome</name>
    <dbReference type="NCBI Taxonomy" id="412755"/>
    <lineage>
        <taxon>unclassified sequences</taxon>
        <taxon>metagenomes</taxon>
        <taxon>ecological metagenomes</taxon>
    </lineage>
</organism>
<dbReference type="Pfam" id="PF00589">
    <property type="entry name" value="Phage_integrase"/>
    <property type="match status" value="1"/>
</dbReference>
<evidence type="ECO:0000259" key="3">
    <source>
        <dbReference type="PROSITE" id="PS51898"/>
    </source>
</evidence>
<accession>A0A0F9NX35</accession>
<proteinExistence type="predicted"/>
<dbReference type="AlphaFoldDB" id="A0A0F9NX35"/>
<protein>
    <recommendedName>
        <fullName evidence="3">Tyr recombinase domain-containing protein</fullName>
    </recommendedName>
</protein>
<dbReference type="InterPro" id="IPR050090">
    <property type="entry name" value="Tyrosine_recombinase_XerCD"/>
</dbReference>
<dbReference type="PANTHER" id="PTHR30349:SF41">
    <property type="entry name" value="INTEGRASE_RECOMBINASE PROTEIN MJ0367-RELATED"/>
    <property type="match status" value="1"/>
</dbReference>
<dbReference type="InterPro" id="IPR011010">
    <property type="entry name" value="DNA_brk_join_enz"/>
</dbReference>
<dbReference type="InterPro" id="IPR013762">
    <property type="entry name" value="Integrase-like_cat_sf"/>
</dbReference>
<sequence length="212" mass="23752">MHATWKMDRTRILTLDESKRVLADLRRRGRRSINSRQNCVIFRLATFAGLRASEIAGLRIGHLHLGIERPFIQLPKAICKGNKARRVPLDWDAQTCSDLTAWRDERRAGGAKKSDHFVCMLAKGLHGQPLSRFCVRDRFRTACRCLGSDRLEGLTVHHGRHTFVSVALHVGRSVAAVRDAAGHSNLGTTNIYAHLIDDDNAHIPDLLPLNGE</sequence>
<evidence type="ECO:0000256" key="2">
    <source>
        <dbReference type="ARBA" id="ARBA00023172"/>
    </source>
</evidence>
<dbReference type="GO" id="GO:0003677">
    <property type="term" value="F:DNA binding"/>
    <property type="evidence" value="ECO:0007669"/>
    <property type="project" value="UniProtKB-KW"/>
</dbReference>
<dbReference type="Gene3D" id="1.10.443.10">
    <property type="entry name" value="Intergrase catalytic core"/>
    <property type="match status" value="1"/>
</dbReference>
<evidence type="ECO:0000256" key="1">
    <source>
        <dbReference type="ARBA" id="ARBA00023125"/>
    </source>
</evidence>
<evidence type="ECO:0000313" key="4">
    <source>
        <dbReference type="EMBL" id="KKN24085.1"/>
    </source>
</evidence>
<gene>
    <name evidence="4" type="ORF">LCGC14_0898320</name>
</gene>
<dbReference type="GO" id="GO:0006310">
    <property type="term" value="P:DNA recombination"/>
    <property type="evidence" value="ECO:0007669"/>
    <property type="project" value="UniProtKB-KW"/>
</dbReference>
<name>A0A0F9NX35_9ZZZZ</name>
<dbReference type="PROSITE" id="PS51898">
    <property type="entry name" value="TYR_RECOMBINASE"/>
    <property type="match status" value="1"/>
</dbReference>
<dbReference type="PANTHER" id="PTHR30349">
    <property type="entry name" value="PHAGE INTEGRASE-RELATED"/>
    <property type="match status" value="1"/>
</dbReference>
<dbReference type="EMBL" id="LAZR01002910">
    <property type="protein sequence ID" value="KKN24085.1"/>
    <property type="molecule type" value="Genomic_DNA"/>
</dbReference>
<keyword evidence="2" id="KW-0233">DNA recombination</keyword>
<reference evidence="4" key="1">
    <citation type="journal article" date="2015" name="Nature">
        <title>Complex archaea that bridge the gap between prokaryotes and eukaryotes.</title>
        <authorList>
            <person name="Spang A."/>
            <person name="Saw J.H."/>
            <person name="Jorgensen S.L."/>
            <person name="Zaremba-Niedzwiedzka K."/>
            <person name="Martijn J."/>
            <person name="Lind A.E."/>
            <person name="van Eijk R."/>
            <person name="Schleper C."/>
            <person name="Guy L."/>
            <person name="Ettema T.J."/>
        </authorList>
    </citation>
    <scope>NUCLEOTIDE SEQUENCE</scope>
</reference>
<dbReference type="InterPro" id="IPR002104">
    <property type="entry name" value="Integrase_catalytic"/>
</dbReference>
<dbReference type="SUPFAM" id="SSF56349">
    <property type="entry name" value="DNA breaking-rejoining enzymes"/>
    <property type="match status" value="1"/>
</dbReference>
<dbReference type="GO" id="GO:0015074">
    <property type="term" value="P:DNA integration"/>
    <property type="evidence" value="ECO:0007669"/>
    <property type="project" value="InterPro"/>
</dbReference>
<feature type="domain" description="Tyr recombinase" evidence="3">
    <location>
        <begin position="8"/>
        <end position="205"/>
    </location>
</feature>
<comment type="caution">
    <text evidence="4">The sequence shown here is derived from an EMBL/GenBank/DDBJ whole genome shotgun (WGS) entry which is preliminary data.</text>
</comment>
<keyword evidence="1" id="KW-0238">DNA-binding</keyword>